<dbReference type="InterPro" id="IPR051487">
    <property type="entry name" value="Ser/Thr_Proteases_Immune/Dev"/>
</dbReference>
<dbReference type="PROSITE" id="PS00134">
    <property type="entry name" value="TRYPSIN_HIS"/>
    <property type="match status" value="1"/>
</dbReference>
<dbReference type="SMART" id="SM00020">
    <property type="entry name" value="Tryp_SPc"/>
    <property type="match status" value="1"/>
</dbReference>
<sequence>MFFGTKVYSLLLLQSFFLPHSATYRTPRSLCKADEDCKPLKECPDLQVFNSNQNADNAMLRDRKCSNNYWNPNLYCCPKPGNFLPNTTCGNRSKRTKGRKAGLNEFPWMAMLLYLNNKTKQMEPHCGGSLINNWFVLTAGHCVHVSIYNIGDLQKVRLGAHYTDPNRKMPGALPIVEIDVDRIIKHDQYFHSTSFRNDIALLRLKMPVRYSVAIQPICLPTAEAPHHDRIFEAAGWGNGSPVLVRKFLKENLPNNTLCKNEAFVSKLQICAGGREGGDDSCKGDSGGPLMSTTTENKTLLAGIISFGKKGKASFYTDTRQYLTWIKKKLEKDTIQNVTKYPSFKQFKSQVQNKKKKHWKYNLN</sequence>
<feature type="domain" description="Peptidase S1" evidence="5">
    <location>
        <begin position="95"/>
        <end position="330"/>
    </location>
</feature>
<proteinExistence type="inferred from homology"/>
<dbReference type="PRINTS" id="PR00722">
    <property type="entry name" value="CHYMOTRYPSIN"/>
</dbReference>
<dbReference type="InterPro" id="IPR009003">
    <property type="entry name" value="Peptidase_S1_PA"/>
</dbReference>
<organism evidence="6 7">
    <name type="scientific">Drosophila suzukii</name>
    <name type="common">Spotted-wing drosophila fruit fly</name>
    <dbReference type="NCBI Taxonomy" id="28584"/>
    <lineage>
        <taxon>Eukaryota</taxon>
        <taxon>Metazoa</taxon>
        <taxon>Ecdysozoa</taxon>
        <taxon>Arthropoda</taxon>
        <taxon>Hexapoda</taxon>
        <taxon>Insecta</taxon>
        <taxon>Pterygota</taxon>
        <taxon>Neoptera</taxon>
        <taxon>Endopterygota</taxon>
        <taxon>Diptera</taxon>
        <taxon>Brachycera</taxon>
        <taxon>Muscomorpha</taxon>
        <taxon>Ephydroidea</taxon>
        <taxon>Drosophilidae</taxon>
        <taxon>Drosophila</taxon>
        <taxon>Sophophora</taxon>
    </lineage>
</organism>
<evidence type="ECO:0000313" key="6">
    <source>
        <dbReference type="Proteomes" id="UP001652628"/>
    </source>
</evidence>
<evidence type="ECO:0000256" key="4">
    <source>
        <dbReference type="SAM" id="SignalP"/>
    </source>
</evidence>
<dbReference type="InterPro" id="IPR018114">
    <property type="entry name" value="TRYPSIN_HIS"/>
</dbReference>
<evidence type="ECO:0000313" key="7">
    <source>
        <dbReference type="RefSeq" id="XP_036674306.3"/>
    </source>
</evidence>
<dbReference type="Gene3D" id="2.40.10.10">
    <property type="entry name" value="Trypsin-like serine proteases"/>
    <property type="match status" value="2"/>
</dbReference>
<dbReference type="PANTHER" id="PTHR24256">
    <property type="entry name" value="TRYPTASE-RELATED"/>
    <property type="match status" value="1"/>
</dbReference>
<name>A0AB40A9U4_DROSZ</name>
<keyword evidence="1" id="KW-1015">Disulfide bond</keyword>
<comment type="similarity">
    <text evidence="2">Belongs to the peptidase S1 family. CLIP subfamily.</text>
</comment>
<dbReference type="Pfam" id="PF00089">
    <property type="entry name" value="Trypsin"/>
    <property type="match status" value="1"/>
</dbReference>
<protein>
    <submittedName>
        <fullName evidence="7">CLIP domain-containing serine protease HP8</fullName>
    </submittedName>
</protein>
<dbReference type="CDD" id="cd00190">
    <property type="entry name" value="Tryp_SPc"/>
    <property type="match status" value="1"/>
</dbReference>
<dbReference type="PROSITE" id="PS50240">
    <property type="entry name" value="TRYPSIN_DOM"/>
    <property type="match status" value="1"/>
</dbReference>
<dbReference type="SUPFAM" id="SSF50494">
    <property type="entry name" value="Trypsin-like serine proteases"/>
    <property type="match status" value="1"/>
</dbReference>
<evidence type="ECO:0000256" key="2">
    <source>
        <dbReference type="ARBA" id="ARBA00024195"/>
    </source>
</evidence>
<keyword evidence="4" id="KW-0732">Signal</keyword>
<accession>A0AB40A9U4</accession>
<dbReference type="RefSeq" id="XP_036674306.3">
    <property type="nucleotide sequence ID" value="XM_036818411.3"/>
</dbReference>
<dbReference type="GO" id="GO:0046872">
    <property type="term" value="F:metal ion binding"/>
    <property type="evidence" value="ECO:0007669"/>
    <property type="project" value="UniProtKB-KW"/>
</dbReference>
<dbReference type="InterPro" id="IPR043504">
    <property type="entry name" value="Peptidase_S1_PA_chymotrypsin"/>
</dbReference>
<dbReference type="GO" id="GO:0004252">
    <property type="term" value="F:serine-type endopeptidase activity"/>
    <property type="evidence" value="ECO:0007669"/>
    <property type="project" value="InterPro"/>
</dbReference>
<keyword evidence="3" id="KW-0720">Serine protease</keyword>
<evidence type="ECO:0000256" key="3">
    <source>
        <dbReference type="RuleBase" id="RU363034"/>
    </source>
</evidence>
<dbReference type="InterPro" id="IPR001254">
    <property type="entry name" value="Trypsin_dom"/>
</dbReference>
<evidence type="ECO:0000259" key="5">
    <source>
        <dbReference type="PROSITE" id="PS50240"/>
    </source>
</evidence>
<dbReference type="InterPro" id="IPR033116">
    <property type="entry name" value="TRYPSIN_SER"/>
</dbReference>
<feature type="chain" id="PRO_5045311195" evidence="4">
    <location>
        <begin position="24"/>
        <end position="363"/>
    </location>
</feature>
<keyword evidence="6" id="KW-1185">Reference proteome</keyword>
<reference evidence="7" key="1">
    <citation type="submission" date="2025-08" db="UniProtKB">
        <authorList>
            <consortium name="RefSeq"/>
        </authorList>
    </citation>
    <scope>IDENTIFICATION</scope>
</reference>
<dbReference type="AlphaFoldDB" id="A0AB40A9U4"/>
<dbReference type="InterPro" id="IPR001314">
    <property type="entry name" value="Peptidase_S1A"/>
</dbReference>
<evidence type="ECO:0000256" key="1">
    <source>
        <dbReference type="ARBA" id="ARBA00023157"/>
    </source>
</evidence>
<keyword evidence="3 7" id="KW-0645">Protease</keyword>
<keyword evidence="3" id="KW-0378">Hydrolase</keyword>
<gene>
    <name evidence="7" type="primary">LOC118877900</name>
</gene>
<dbReference type="GO" id="GO:0006508">
    <property type="term" value="P:proteolysis"/>
    <property type="evidence" value="ECO:0007669"/>
    <property type="project" value="UniProtKB-KW"/>
</dbReference>
<dbReference type="PROSITE" id="PS00135">
    <property type="entry name" value="TRYPSIN_SER"/>
    <property type="match status" value="1"/>
</dbReference>
<feature type="signal peptide" evidence="4">
    <location>
        <begin position="1"/>
        <end position="23"/>
    </location>
</feature>
<dbReference type="GeneID" id="118877900"/>
<dbReference type="Proteomes" id="UP001652628">
    <property type="component" value="Chromosome 3"/>
</dbReference>